<reference evidence="1 2" key="1">
    <citation type="submission" date="2014-04" db="EMBL/GenBank/DDBJ databases">
        <authorList>
            <person name="Sears C."/>
            <person name="Carroll K."/>
            <person name="Sack B.R."/>
            <person name="Qadri F."/>
            <person name="Myers L.L."/>
            <person name="Chung G.-T."/>
            <person name="Escheverria P."/>
            <person name="Fraser C.M."/>
            <person name="Sadzewicz L."/>
            <person name="Shefchek K.A."/>
            <person name="Tallon L."/>
            <person name="Das S.P."/>
            <person name="Daugherty S."/>
            <person name="Mongodin E.F."/>
        </authorList>
    </citation>
    <scope>NUCLEOTIDE SEQUENCE [LARGE SCALE GENOMIC DNA]</scope>
    <source>
        <strain evidence="2">3775 SL(B) 10 (iv)</strain>
    </source>
</reference>
<gene>
    <name evidence="1" type="ORF">M097_0672</name>
</gene>
<dbReference type="RefSeq" id="WP_008666897.1">
    <property type="nucleotide sequence ID" value="NZ_JNHI01000002.1"/>
</dbReference>
<name>A0A078RHS6_PHOVU</name>
<evidence type="ECO:0000313" key="2">
    <source>
        <dbReference type="Proteomes" id="UP000028134"/>
    </source>
</evidence>
<comment type="caution">
    <text evidence="1">The sequence shown here is derived from an EMBL/GenBank/DDBJ whole genome shotgun (WGS) entry which is preliminary data.</text>
</comment>
<accession>A0A078RHS6</accession>
<sequence length="46" mass="5184">MKNVLESLKESVKSGKITIREAAIKLHKAGWTSFVDVDKTKQLLEL</sequence>
<evidence type="ECO:0000313" key="1">
    <source>
        <dbReference type="EMBL" id="KDS33507.1"/>
    </source>
</evidence>
<dbReference type="AlphaFoldDB" id="A0A078RHS6"/>
<dbReference type="EMBL" id="JNHI01000002">
    <property type="protein sequence ID" value="KDS33507.1"/>
    <property type="molecule type" value="Genomic_DNA"/>
</dbReference>
<dbReference type="Proteomes" id="UP000028134">
    <property type="component" value="Unassembled WGS sequence"/>
</dbReference>
<organism evidence="1 2">
    <name type="scientific">Phocaeicola vulgatus str. 3775 SL</name>
    <name type="common">B</name>
    <name type="synonym">iv</name>
    <dbReference type="NCBI Taxonomy" id="1339350"/>
    <lineage>
        <taxon>Bacteria</taxon>
        <taxon>Pseudomonadati</taxon>
        <taxon>Bacteroidota</taxon>
        <taxon>Bacteroidia</taxon>
        <taxon>Bacteroidales</taxon>
        <taxon>Bacteroidaceae</taxon>
        <taxon>Phocaeicola</taxon>
    </lineage>
</organism>
<protein>
    <submittedName>
        <fullName evidence="1">Uncharacterized protein</fullName>
    </submittedName>
</protein>
<proteinExistence type="predicted"/>